<dbReference type="EMBL" id="QJRG01000047">
    <property type="protein sequence ID" value="RWU21034.1"/>
    <property type="molecule type" value="Genomic_DNA"/>
</dbReference>
<dbReference type="Pfam" id="PF07022">
    <property type="entry name" value="Phage_CI_repr"/>
    <property type="match status" value="1"/>
</dbReference>
<sequence length="137" mass="15367">MSTKGFAAVLSRMKLITGTTTDAELSYALKISPQTLSSWKGRNSTPYSLCIDLAVRYEVSLDWLLLGNGPRCWLTCIPDATATDEQAEDWETQLLNQLRTLGPLDRQAIAIAVKEKQHIRQLERQVEALSKKLHINP</sequence>
<comment type="caution">
    <text evidence="2">The sequence shown here is derived from an EMBL/GenBank/DDBJ whole genome shotgun (WGS) entry which is preliminary data.</text>
</comment>
<gene>
    <name evidence="2" type="ORF">DM813_17620</name>
</gene>
<reference evidence="2 3" key="1">
    <citation type="submission" date="2018-06" db="EMBL/GenBank/DDBJ databases">
        <title>Bacteria isolated from soil of Wuhan.</title>
        <authorList>
            <person name="Wei X."/>
            <person name="Chunhua H."/>
        </authorList>
    </citation>
    <scope>NUCLEOTIDE SEQUENCE [LARGE SCALE GENOMIC DNA]</scope>
    <source>
        <strain evidence="3">xwS2</strain>
    </source>
</reference>
<accession>A0A443ZPN7</accession>
<dbReference type="AlphaFoldDB" id="A0A443ZPN7"/>
<dbReference type="GO" id="GO:0003677">
    <property type="term" value="F:DNA binding"/>
    <property type="evidence" value="ECO:0007669"/>
    <property type="project" value="InterPro"/>
</dbReference>
<feature type="domain" description="Bacteriophage CI repressor N-terminal" evidence="1">
    <location>
        <begin position="8"/>
        <end position="70"/>
    </location>
</feature>
<protein>
    <submittedName>
        <fullName evidence="2">Transcriptional regulator</fullName>
    </submittedName>
</protein>
<dbReference type="InterPro" id="IPR010982">
    <property type="entry name" value="Lambda_DNA-bd_dom_sf"/>
</dbReference>
<dbReference type="Gene3D" id="1.10.260.40">
    <property type="entry name" value="lambda repressor-like DNA-binding domains"/>
    <property type="match status" value="1"/>
</dbReference>
<evidence type="ECO:0000259" key="1">
    <source>
        <dbReference type="Pfam" id="PF07022"/>
    </source>
</evidence>
<dbReference type="Proteomes" id="UP000288983">
    <property type="component" value="Unassembled WGS sequence"/>
</dbReference>
<organism evidence="2 3">
    <name type="scientific">Pseudomonas alkylphenolica</name>
    <dbReference type="NCBI Taxonomy" id="237609"/>
    <lineage>
        <taxon>Bacteria</taxon>
        <taxon>Pseudomonadati</taxon>
        <taxon>Pseudomonadota</taxon>
        <taxon>Gammaproteobacteria</taxon>
        <taxon>Pseudomonadales</taxon>
        <taxon>Pseudomonadaceae</taxon>
        <taxon>Pseudomonas</taxon>
    </lineage>
</organism>
<evidence type="ECO:0000313" key="2">
    <source>
        <dbReference type="EMBL" id="RWU21034.1"/>
    </source>
</evidence>
<name>A0A443ZPN7_9PSED</name>
<dbReference type="GO" id="GO:0045892">
    <property type="term" value="P:negative regulation of DNA-templated transcription"/>
    <property type="evidence" value="ECO:0007669"/>
    <property type="project" value="InterPro"/>
</dbReference>
<dbReference type="OrthoDB" id="7012374at2"/>
<evidence type="ECO:0000313" key="3">
    <source>
        <dbReference type="Proteomes" id="UP000288983"/>
    </source>
</evidence>
<proteinExistence type="predicted"/>
<dbReference type="RefSeq" id="WP_128324634.1">
    <property type="nucleotide sequence ID" value="NZ_QJRG01000047.1"/>
</dbReference>
<dbReference type="InterPro" id="IPR010744">
    <property type="entry name" value="Phage_CI_N"/>
</dbReference>